<reference evidence="2" key="1">
    <citation type="submission" date="2023-10" db="EMBL/GenBank/DDBJ databases">
        <authorList>
            <person name="Domelevo Entfellner J.-B."/>
        </authorList>
    </citation>
    <scope>NUCLEOTIDE SEQUENCE</scope>
</reference>
<sequence>MAQSVQSGLRGSIVRETSGGEGKRLEVVLDSDEAKDATKRNFDERISRIDEFAVEHTWVVLQAPNISVKVKVKVKL</sequence>
<gene>
    <name evidence="2" type="ORF">AYBTSS11_LOCUS16379</name>
</gene>
<organism evidence="2 3">
    <name type="scientific">Sphenostylis stenocarpa</name>
    <dbReference type="NCBI Taxonomy" id="92480"/>
    <lineage>
        <taxon>Eukaryota</taxon>
        <taxon>Viridiplantae</taxon>
        <taxon>Streptophyta</taxon>
        <taxon>Embryophyta</taxon>
        <taxon>Tracheophyta</taxon>
        <taxon>Spermatophyta</taxon>
        <taxon>Magnoliopsida</taxon>
        <taxon>eudicotyledons</taxon>
        <taxon>Gunneridae</taxon>
        <taxon>Pentapetalae</taxon>
        <taxon>rosids</taxon>
        <taxon>fabids</taxon>
        <taxon>Fabales</taxon>
        <taxon>Fabaceae</taxon>
        <taxon>Papilionoideae</taxon>
        <taxon>50 kb inversion clade</taxon>
        <taxon>NPAAA clade</taxon>
        <taxon>indigoferoid/millettioid clade</taxon>
        <taxon>Phaseoleae</taxon>
        <taxon>Sphenostylis</taxon>
    </lineage>
</organism>
<evidence type="ECO:0000313" key="2">
    <source>
        <dbReference type="EMBL" id="CAJ1955905.1"/>
    </source>
</evidence>
<dbReference type="EMBL" id="OY731402">
    <property type="protein sequence ID" value="CAJ1955905.1"/>
    <property type="molecule type" value="Genomic_DNA"/>
</dbReference>
<dbReference type="AlphaFoldDB" id="A0AA86SYR6"/>
<evidence type="ECO:0000256" key="1">
    <source>
        <dbReference type="SAM" id="MobiDB-lite"/>
    </source>
</evidence>
<dbReference type="Proteomes" id="UP001189624">
    <property type="component" value="Chromosome 5"/>
</dbReference>
<dbReference type="Gramene" id="rna-AYBTSS11_LOCUS16379">
    <property type="protein sequence ID" value="CAJ1955905.1"/>
    <property type="gene ID" value="gene-AYBTSS11_LOCUS16379"/>
</dbReference>
<proteinExistence type="predicted"/>
<accession>A0AA86SYR6</accession>
<name>A0AA86SYR6_9FABA</name>
<keyword evidence="3" id="KW-1185">Reference proteome</keyword>
<protein>
    <submittedName>
        <fullName evidence="2">Uncharacterized protein</fullName>
    </submittedName>
</protein>
<feature type="region of interest" description="Disordered" evidence="1">
    <location>
        <begin position="1"/>
        <end position="21"/>
    </location>
</feature>
<evidence type="ECO:0000313" key="3">
    <source>
        <dbReference type="Proteomes" id="UP001189624"/>
    </source>
</evidence>